<accession>A0ABV2NLA6</accession>
<dbReference type="SUPFAM" id="SSF51055">
    <property type="entry name" value="Carbohydrate binding domain"/>
    <property type="match status" value="1"/>
</dbReference>
<evidence type="ECO:0000313" key="3">
    <source>
        <dbReference type="EMBL" id="MET3867275.1"/>
    </source>
</evidence>
<feature type="domain" description="Chitin-binding type-3" evidence="2">
    <location>
        <begin position="82"/>
        <end position="115"/>
    </location>
</feature>
<comment type="caution">
    <text evidence="3">The sequence shown here is derived from an EMBL/GenBank/DDBJ whole genome shotgun (WGS) entry which is preliminary data.</text>
</comment>
<dbReference type="InterPro" id="IPR036573">
    <property type="entry name" value="CBM_sf_5/12"/>
</dbReference>
<keyword evidence="4" id="KW-1185">Reference proteome</keyword>
<dbReference type="RefSeq" id="WP_209650727.1">
    <property type="nucleotide sequence ID" value="NZ_JBEPNV010000001.1"/>
</dbReference>
<dbReference type="Proteomes" id="UP001549119">
    <property type="component" value="Unassembled WGS sequence"/>
</dbReference>
<evidence type="ECO:0000259" key="2">
    <source>
        <dbReference type="Pfam" id="PF02839"/>
    </source>
</evidence>
<dbReference type="EMBL" id="JBEPNW010000002">
    <property type="protein sequence ID" value="MET3867275.1"/>
    <property type="molecule type" value="Genomic_DNA"/>
</dbReference>
<name>A0ABV2NLA6_9HYPH</name>
<proteinExistence type="predicted"/>
<dbReference type="Gene3D" id="2.10.10.90">
    <property type="match status" value="1"/>
</dbReference>
<reference evidence="3 4" key="1">
    <citation type="submission" date="2024-06" db="EMBL/GenBank/DDBJ databases">
        <title>Genomics of switchgrass bacterial isolates.</title>
        <authorList>
            <person name="Shade A."/>
        </authorList>
    </citation>
    <scope>NUCLEOTIDE SEQUENCE [LARGE SCALE GENOMIC DNA]</scope>
    <source>
        <strain evidence="3 4">PvP084</strain>
    </source>
</reference>
<dbReference type="Pfam" id="PF02839">
    <property type="entry name" value="CBM_5_12"/>
    <property type="match status" value="1"/>
</dbReference>
<gene>
    <name evidence="3" type="ORF">ABIC20_004584</name>
</gene>
<evidence type="ECO:0000313" key="4">
    <source>
        <dbReference type="Proteomes" id="UP001549119"/>
    </source>
</evidence>
<organism evidence="3 4">
    <name type="scientific">Methylobacterium radiotolerans</name>
    <dbReference type="NCBI Taxonomy" id="31998"/>
    <lineage>
        <taxon>Bacteria</taxon>
        <taxon>Pseudomonadati</taxon>
        <taxon>Pseudomonadota</taxon>
        <taxon>Alphaproteobacteria</taxon>
        <taxon>Hyphomicrobiales</taxon>
        <taxon>Methylobacteriaceae</taxon>
        <taxon>Methylobacterium</taxon>
    </lineage>
</organism>
<dbReference type="InterPro" id="IPR003610">
    <property type="entry name" value="CBM5/12"/>
</dbReference>
<sequence length="327" mass="34359">MLPPITLLANKGAPLTAQEADGNIANLDSRVTTIEQEGLTATGIQVITFDPVANTLLVTLTDGTTYGPYALPSAPFTARGDWVAGTAYRANDLVSFNGGSYLAMIAHTAGTDFPTDKAAGKWMTIALQGQPGKDFFTFQGPYDDTVQYNVGDGVLWTDPAYTYAGPQLYRLNVAMPAGTKPNATGPSSVPGYAGTPYWFMVSVPPQTVEVNFYSAIVLANVPPGAILFRRRFARATRFLQSFSGYAVLDTAPKNDLTLQVFQNTTQIGIAFWAAGSKVGSIGLFNATPIIFAKNDLLLIATPPSGSSGTAADPNATGPDIGIVGSLA</sequence>
<evidence type="ECO:0000256" key="1">
    <source>
        <dbReference type="ARBA" id="ARBA00022801"/>
    </source>
</evidence>
<protein>
    <recommendedName>
        <fullName evidence="2">Chitin-binding type-3 domain-containing protein</fullName>
    </recommendedName>
</protein>
<keyword evidence="1" id="KW-0378">Hydrolase</keyword>